<dbReference type="EMBL" id="BARV01028298">
    <property type="protein sequence ID" value="GAI45956.1"/>
    <property type="molecule type" value="Genomic_DNA"/>
</dbReference>
<organism evidence="1">
    <name type="scientific">marine sediment metagenome</name>
    <dbReference type="NCBI Taxonomy" id="412755"/>
    <lineage>
        <taxon>unclassified sequences</taxon>
        <taxon>metagenomes</taxon>
        <taxon>ecological metagenomes</taxon>
    </lineage>
</organism>
<reference evidence="1" key="1">
    <citation type="journal article" date="2014" name="Front. Microbiol.">
        <title>High frequency of phylogenetically diverse reductive dehalogenase-homologous genes in deep subseafloor sedimentary metagenomes.</title>
        <authorList>
            <person name="Kawai M."/>
            <person name="Futagami T."/>
            <person name="Toyoda A."/>
            <person name="Takaki Y."/>
            <person name="Nishi S."/>
            <person name="Hori S."/>
            <person name="Arai W."/>
            <person name="Tsubouchi T."/>
            <person name="Morono Y."/>
            <person name="Uchiyama I."/>
            <person name="Ito T."/>
            <person name="Fujiyama A."/>
            <person name="Inagaki F."/>
            <person name="Takami H."/>
        </authorList>
    </citation>
    <scope>NUCLEOTIDE SEQUENCE</scope>
    <source>
        <strain evidence="1">Expedition CK06-06</strain>
    </source>
</reference>
<accession>X1PTY6</accession>
<feature type="non-terminal residue" evidence="1">
    <location>
        <position position="1"/>
    </location>
</feature>
<dbReference type="AlphaFoldDB" id="X1PTY6"/>
<proteinExistence type="predicted"/>
<evidence type="ECO:0000313" key="1">
    <source>
        <dbReference type="EMBL" id="GAI45956.1"/>
    </source>
</evidence>
<gene>
    <name evidence="1" type="ORF">S06H3_45340</name>
</gene>
<comment type="caution">
    <text evidence="1">The sequence shown here is derived from an EMBL/GenBank/DDBJ whole genome shotgun (WGS) entry which is preliminary data.</text>
</comment>
<name>X1PTY6_9ZZZZ</name>
<sequence length="55" mass="6907">ALFVINKNRIFWRWWWRRMKQQLLKEKRGVRSLNIMDIFIVNGSEYNDHTADRKK</sequence>
<protein>
    <submittedName>
        <fullName evidence="1">Uncharacterized protein</fullName>
    </submittedName>
</protein>